<dbReference type="GO" id="GO:0016020">
    <property type="term" value="C:membrane"/>
    <property type="evidence" value="ECO:0007669"/>
    <property type="project" value="UniProtKB-SubCell"/>
</dbReference>
<sequence length="144" mass="16491">MFTFHYFIYAGGSAIQLYFYTMTCDNLTGVSLAVSDAAYDVRWFSIKSERSKNQLVKDLSMIIIRSQKACSLTVGKFSPVTLQTFTSVSHAFNLSLICRMIIIFTIRKYLCDRRGSITLYSFLQICHTAFSFLTLIRQSLQKDT</sequence>
<dbReference type="AlphaFoldDB" id="A0A0C9RY95"/>
<keyword evidence="8" id="KW-0807">Transducer</keyword>
<evidence type="ECO:0000256" key="8">
    <source>
        <dbReference type="ARBA" id="ARBA00023224"/>
    </source>
</evidence>
<proteinExistence type="predicted"/>
<keyword evidence="4" id="KW-0552">Olfaction</keyword>
<name>A0A0C9RY95_9HYME</name>
<dbReference type="EMBL" id="GBYB01012916">
    <property type="protein sequence ID" value="JAG82683.1"/>
    <property type="molecule type" value="Transcribed_RNA"/>
</dbReference>
<keyword evidence="7" id="KW-0675">Receptor</keyword>
<evidence type="ECO:0000256" key="4">
    <source>
        <dbReference type="ARBA" id="ARBA00022725"/>
    </source>
</evidence>
<evidence type="ECO:0000256" key="3">
    <source>
        <dbReference type="ARBA" id="ARBA00022692"/>
    </source>
</evidence>
<organism evidence="9">
    <name type="scientific">Fopius arisanus</name>
    <dbReference type="NCBI Taxonomy" id="64838"/>
    <lineage>
        <taxon>Eukaryota</taxon>
        <taxon>Metazoa</taxon>
        <taxon>Ecdysozoa</taxon>
        <taxon>Arthropoda</taxon>
        <taxon>Hexapoda</taxon>
        <taxon>Insecta</taxon>
        <taxon>Pterygota</taxon>
        <taxon>Neoptera</taxon>
        <taxon>Endopterygota</taxon>
        <taxon>Hymenoptera</taxon>
        <taxon>Apocrita</taxon>
        <taxon>Ichneumonoidea</taxon>
        <taxon>Braconidae</taxon>
        <taxon>Opiinae</taxon>
        <taxon>Fopius</taxon>
    </lineage>
</organism>
<evidence type="ECO:0000256" key="1">
    <source>
        <dbReference type="ARBA" id="ARBA00004141"/>
    </source>
</evidence>
<gene>
    <name evidence="9" type="primary">Or67c_2</name>
    <name evidence="9" type="ORF">g.19327</name>
</gene>
<dbReference type="GO" id="GO:0004984">
    <property type="term" value="F:olfactory receptor activity"/>
    <property type="evidence" value="ECO:0007669"/>
    <property type="project" value="InterPro"/>
</dbReference>
<evidence type="ECO:0000256" key="2">
    <source>
        <dbReference type="ARBA" id="ARBA00022606"/>
    </source>
</evidence>
<dbReference type="GO" id="GO:0005549">
    <property type="term" value="F:odorant binding"/>
    <property type="evidence" value="ECO:0007669"/>
    <property type="project" value="InterPro"/>
</dbReference>
<evidence type="ECO:0000256" key="5">
    <source>
        <dbReference type="ARBA" id="ARBA00022989"/>
    </source>
</evidence>
<evidence type="ECO:0000256" key="6">
    <source>
        <dbReference type="ARBA" id="ARBA00023136"/>
    </source>
</evidence>
<dbReference type="InterPro" id="IPR004117">
    <property type="entry name" value="7tm6_olfct_rcpt"/>
</dbReference>
<dbReference type="Pfam" id="PF02949">
    <property type="entry name" value="7tm_6"/>
    <property type="match status" value="1"/>
</dbReference>
<evidence type="ECO:0000256" key="7">
    <source>
        <dbReference type="ARBA" id="ARBA00023170"/>
    </source>
</evidence>
<keyword evidence="3" id="KW-0812">Transmembrane</keyword>
<evidence type="ECO:0000313" key="9">
    <source>
        <dbReference type="EMBL" id="JAG82683.1"/>
    </source>
</evidence>
<dbReference type="GO" id="GO:0007165">
    <property type="term" value="P:signal transduction"/>
    <property type="evidence" value="ECO:0007669"/>
    <property type="project" value="UniProtKB-KW"/>
</dbReference>
<protein>
    <submittedName>
        <fullName evidence="9">Or67c_2 protein</fullName>
    </submittedName>
</protein>
<accession>A0A0C9RY95</accession>
<comment type="subcellular location">
    <subcellularLocation>
        <location evidence="1">Membrane</location>
        <topology evidence="1">Multi-pass membrane protein</topology>
    </subcellularLocation>
</comment>
<keyword evidence="2" id="KW-0716">Sensory transduction</keyword>
<reference evidence="9" key="1">
    <citation type="submission" date="2015-01" db="EMBL/GenBank/DDBJ databases">
        <title>Transcriptome Assembly of Fopius arisanus.</title>
        <authorList>
            <person name="Geib S."/>
        </authorList>
    </citation>
    <scope>NUCLEOTIDE SEQUENCE</scope>
</reference>
<keyword evidence="5" id="KW-1133">Transmembrane helix</keyword>
<keyword evidence="6" id="KW-0472">Membrane</keyword>